<dbReference type="Pfam" id="PF04854">
    <property type="entry name" value="DUF624"/>
    <property type="match status" value="1"/>
</dbReference>
<feature type="transmembrane region" description="Helical" evidence="1">
    <location>
        <begin position="141"/>
        <end position="165"/>
    </location>
</feature>
<keyword evidence="1" id="KW-1133">Transmembrane helix</keyword>
<dbReference type="Proteomes" id="UP000600565">
    <property type="component" value="Unassembled WGS sequence"/>
</dbReference>
<feature type="transmembrane region" description="Helical" evidence="1">
    <location>
        <begin position="102"/>
        <end position="129"/>
    </location>
</feature>
<dbReference type="RefSeq" id="WP_191704910.1">
    <property type="nucleotide sequence ID" value="NZ_JACSPW010000016.1"/>
</dbReference>
<gene>
    <name evidence="2" type="ORF">H9632_15165</name>
</gene>
<feature type="transmembrane region" description="Helical" evidence="1">
    <location>
        <begin position="77"/>
        <end position="96"/>
    </location>
</feature>
<feature type="transmembrane region" description="Helical" evidence="1">
    <location>
        <begin position="171"/>
        <end position="189"/>
    </location>
</feature>
<protein>
    <submittedName>
        <fullName evidence="2">DUF624 domain-containing protein</fullName>
    </submittedName>
</protein>
<feature type="transmembrane region" description="Helical" evidence="1">
    <location>
        <begin position="22"/>
        <end position="47"/>
    </location>
</feature>
<comment type="caution">
    <text evidence="2">The sequence shown here is derived from an EMBL/GenBank/DDBJ whole genome shotgun (WGS) entry which is preliminary data.</text>
</comment>
<keyword evidence="1" id="KW-0812">Transmembrane</keyword>
<keyword evidence="3" id="KW-1185">Reference proteome</keyword>
<proteinExistence type="predicted"/>
<organism evidence="2 3">
    <name type="scientific">Solibacillus merdavium</name>
    <dbReference type="NCBI Taxonomy" id="2762218"/>
    <lineage>
        <taxon>Bacteria</taxon>
        <taxon>Bacillati</taxon>
        <taxon>Bacillota</taxon>
        <taxon>Bacilli</taxon>
        <taxon>Bacillales</taxon>
        <taxon>Caryophanaceae</taxon>
        <taxon>Solibacillus</taxon>
    </lineage>
</organism>
<dbReference type="InterPro" id="IPR006938">
    <property type="entry name" value="DUF624"/>
</dbReference>
<accession>A0ABR8XR52</accession>
<evidence type="ECO:0000256" key="1">
    <source>
        <dbReference type="SAM" id="Phobius"/>
    </source>
</evidence>
<reference evidence="2 3" key="1">
    <citation type="submission" date="2020-08" db="EMBL/GenBank/DDBJ databases">
        <title>A Genomic Blueprint of the Chicken Gut Microbiome.</title>
        <authorList>
            <person name="Gilroy R."/>
            <person name="Ravi A."/>
            <person name="Getino M."/>
            <person name="Pursley I."/>
            <person name="Horton D.L."/>
            <person name="Alikhan N.-F."/>
            <person name="Baker D."/>
            <person name="Gharbi K."/>
            <person name="Hall N."/>
            <person name="Watson M."/>
            <person name="Adriaenssens E.M."/>
            <person name="Foster-Nyarko E."/>
            <person name="Jarju S."/>
            <person name="Secka A."/>
            <person name="Antonio M."/>
            <person name="Oren A."/>
            <person name="Chaudhuri R."/>
            <person name="La Ragione R.M."/>
            <person name="Hildebrand F."/>
            <person name="Pallen M.J."/>
        </authorList>
    </citation>
    <scope>NUCLEOTIDE SEQUENCE [LARGE SCALE GENOMIC DNA]</scope>
    <source>
        <strain evidence="2 3">Sa1YVA6</strain>
    </source>
</reference>
<keyword evidence="1" id="KW-0472">Membrane</keyword>
<evidence type="ECO:0000313" key="2">
    <source>
        <dbReference type="EMBL" id="MBD8034410.1"/>
    </source>
</evidence>
<name>A0ABR8XR52_9BACL</name>
<dbReference type="EMBL" id="JACSPW010000016">
    <property type="protein sequence ID" value="MBD8034410.1"/>
    <property type="molecule type" value="Genomic_DNA"/>
</dbReference>
<evidence type="ECO:0000313" key="3">
    <source>
        <dbReference type="Proteomes" id="UP000600565"/>
    </source>
</evidence>
<sequence>MSIWDGFYSFGVKLLKIIYLNFLWLFFSAIGLFIFGLFPATIALFTITRQLLLDIDKPMTHTFWEVYKSEWLKGNGYAIISYSILFILAIDFYAIYTFESLSILLIPTFIVAFIIFGTLFFFFPVYVHFDLAFFAMIKQAFLFTITSPFTVVLNSISIIFIYFVFNIMPGAIPLFVGSVLSLIIMKFSLRSFTKIEKRKLSKAVSV</sequence>